<dbReference type="SMART" id="SM01101">
    <property type="entry name" value="CRISPR_assoc"/>
    <property type="match status" value="1"/>
</dbReference>
<proteinExistence type="predicted"/>
<sequence>MTYLSLIRINPLRAESRKLLSNPRAAHGAVLGGLPGPQDAERVLWRLDADNPHRPHLLVLTRSRPDWSHLVERAGWPEADGEHAMVRDYMPLIQRLANGAEFAFRLTASPVQNTTAPERPTPLQAARIADTPEGKRRGFRIGHRTAAAQLDWFLSRTERWGFDVPASRADPAAPGLDAPQPVPAAGDTPREQRLWERNPAREVRITARQRHSFKKNAGKDARPVVFHTATFEGRLRITDAAKFTARLLGGIGPSKAYGCGLLTLAPVPDRKD</sequence>
<gene>
    <name evidence="2" type="primary">cas6e</name>
    <name evidence="2" type="ORF">ACFP3M_12400</name>
</gene>
<dbReference type="SUPFAM" id="SSF117987">
    <property type="entry name" value="CRISPR-associated protein"/>
    <property type="match status" value="2"/>
</dbReference>
<reference evidence="3" key="1">
    <citation type="journal article" date="2019" name="Int. J. Syst. Evol. Microbiol.">
        <title>The Global Catalogue of Microorganisms (GCM) 10K type strain sequencing project: providing services to taxonomists for standard genome sequencing and annotation.</title>
        <authorList>
            <consortium name="The Broad Institute Genomics Platform"/>
            <consortium name="The Broad Institute Genome Sequencing Center for Infectious Disease"/>
            <person name="Wu L."/>
            <person name="Ma J."/>
        </authorList>
    </citation>
    <scope>NUCLEOTIDE SEQUENCE [LARGE SCALE GENOMIC DNA]</scope>
    <source>
        <strain evidence="3">CGMCC 1.15809</strain>
    </source>
</reference>
<protein>
    <submittedName>
        <fullName evidence="2">Type I-E CRISPR-associated protein Cas6/Cse3/CasE</fullName>
    </submittedName>
</protein>
<dbReference type="Pfam" id="PF08798">
    <property type="entry name" value="CRISPR_assoc"/>
    <property type="match status" value="1"/>
</dbReference>
<dbReference type="NCBIfam" id="TIGR01907">
    <property type="entry name" value="casE_Cse3"/>
    <property type="match status" value="1"/>
</dbReference>
<evidence type="ECO:0000313" key="3">
    <source>
        <dbReference type="Proteomes" id="UP001596241"/>
    </source>
</evidence>
<dbReference type="CDD" id="cd09727">
    <property type="entry name" value="Cas6_I-E"/>
    <property type="match status" value="1"/>
</dbReference>
<dbReference type="EMBL" id="JBHSPW010000004">
    <property type="protein sequence ID" value="MFC5893620.1"/>
    <property type="molecule type" value="Genomic_DNA"/>
</dbReference>
<dbReference type="RefSeq" id="WP_345089835.1">
    <property type="nucleotide sequence ID" value="NZ_BAAAWG010000017.1"/>
</dbReference>
<comment type="caution">
    <text evidence="2">The sequence shown here is derived from an EMBL/GenBank/DDBJ whole genome shotgun (WGS) entry which is preliminary data.</text>
</comment>
<name>A0ABW1FIA2_9ACTN</name>
<evidence type="ECO:0000313" key="2">
    <source>
        <dbReference type="EMBL" id="MFC5893620.1"/>
    </source>
</evidence>
<keyword evidence="3" id="KW-1185">Reference proteome</keyword>
<accession>A0ABW1FIA2</accession>
<evidence type="ECO:0000256" key="1">
    <source>
        <dbReference type="SAM" id="MobiDB-lite"/>
    </source>
</evidence>
<organism evidence="2 3">
    <name type="scientific">Streptomyces ramulosus</name>
    <dbReference type="NCBI Taxonomy" id="47762"/>
    <lineage>
        <taxon>Bacteria</taxon>
        <taxon>Bacillati</taxon>
        <taxon>Actinomycetota</taxon>
        <taxon>Actinomycetes</taxon>
        <taxon>Kitasatosporales</taxon>
        <taxon>Streptomycetaceae</taxon>
        <taxon>Streptomyces</taxon>
    </lineage>
</organism>
<dbReference type="Gene3D" id="3.30.70.1210">
    <property type="entry name" value="Crispr-associated protein, domain 2"/>
    <property type="match status" value="1"/>
</dbReference>
<feature type="region of interest" description="Disordered" evidence="1">
    <location>
        <begin position="167"/>
        <end position="190"/>
    </location>
</feature>
<dbReference type="InterPro" id="IPR010179">
    <property type="entry name" value="CRISPR-assoc_prot_Cse3"/>
</dbReference>
<dbReference type="Gene3D" id="3.30.70.1200">
    <property type="entry name" value="Crispr-associated protein, domain 1"/>
    <property type="match status" value="1"/>
</dbReference>
<dbReference type="Proteomes" id="UP001596241">
    <property type="component" value="Unassembled WGS sequence"/>
</dbReference>